<name>A0A024QEW0_9BACI</name>
<dbReference type="PANTHER" id="PTHR13887">
    <property type="entry name" value="GLUTATHIONE S-TRANSFERASE KAPPA"/>
    <property type="match status" value="1"/>
</dbReference>
<dbReference type="Pfam" id="PF01323">
    <property type="entry name" value="DSBA"/>
    <property type="match status" value="1"/>
</dbReference>
<dbReference type="PANTHER" id="PTHR13887:SF41">
    <property type="entry name" value="THIOREDOXIN SUPERFAMILY PROTEIN"/>
    <property type="match status" value="1"/>
</dbReference>
<accession>A0A024QEW0</accession>
<dbReference type="AlphaFoldDB" id="A0A024QEW0"/>
<reference evidence="3 4" key="1">
    <citation type="submission" date="2014-03" db="EMBL/GenBank/DDBJ databases">
        <authorList>
            <person name="Urmite Genomes U."/>
        </authorList>
    </citation>
    <scope>NUCLEOTIDE SEQUENCE [LARGE SCALE GENOMIC DNA]</scope>
    <source>
        <strain evidence="3 4">Vm-5</strain>
    </source>
</reference>
<evidence type="ECO:0000259" key="2">
    <source>
        <dbReference type="Pfam" id="PF01323"/>
    </source>
</evidence>
<dbReference type="Gene3D" id="3.40.30.10">
    <property type="entry name" value="Glutaredoxin"/>
    <property type="match status" value="1"/>
</dbReference>
<keyword evidence="4" id="KW-1185">Reference proteome</keyword>
<feature type="domain" description="DSBA-like thioredoxin" evidence="2">
    <location>
        <begin position="3"/>
        <end position="204"/>
    </location>
</feature>
<proteinExistence type="predicted"/>
<comment type="caution">
    <text evidence="3">The sequence shown here is derived from an EMBL/GenBank/DDBJ whole genome shotgun (WGS) entry which is preliminary data.</text>
</comment>
<gene>
    <name evidence="3" type="ORF">BN990_03364</name>
</gene>
<dbReference type="InterPro" id="IPR001853">
    <property type="entry name" value="DSBA-like_thioredoxin_dom"/>
</dbReference>
<dbReference type="eggNOG" id="COG2761">
    <property type="taxonomic scope" value="Bacteria"/>
</dbReference>
<sequence>MKIEIWSDFVCPFCYIGKRKLENALETFSHRNEVTLEFKSYELDPESEAMPNETIHEHLSNKKGMSLDQAKQMNKNVGKQAEQVGLTYRFDTMQHTNTFDAHRLAKYAEKQGKGRDMAERLMHAYFTESKLISDYPTLAELAADVDLNKQDVLGMLESNEYTKHVREDESQAREIGVQGVPFFVFNEKYALSGAQPQEVFEEVLNQIWEEEQKESKLKSLNPTSAKTTYCTDEGCESE</sequence>
<evidence type="ECO:0000313" key="4">
    <source>
        <dbReference type="Proteomes" id="UP000028875"/>
    </source>
</evidence>
<dbReference type="CDD" id="cd03024">
    <property type="entry name" value="DsbA_FrnE"/>
    <property type="match status" value="1"/>
</dbReference>
<evidence type="ECO:0000256" key="1">
    <source>
        <dbReference type="SAM" id="MobiDB-lite"/>
    </source>
</evidence>
<dbReference type="OrthoDB" id="9799122at2"/>
<dbReference type="InterPro" id="IPR036249">
    <property type="entry name" value="Thioredoxin-like_sf"/>
</dbReference>
<dbReference type="GO" id="GO:0016491">
    <property type="term" value="F:oxidoreductase activity"/>
    <property type="evidence" value="ECO:0007669"/>
    <property type="project" value="InterPro"/>
</dbReference>
<dbReference type="SUPFAM" id="SSF52833">
    <property type="entry name" value="Thioredoxin-like"/>
    <property type="match status" value="1"/>
</dbReference>
<dbReference type="Proteomes" id="UP000028875">
    <property type="component" value="Unassembled WGS sequence"/>
</dbReference>
<dbReference type="STRING" id="1462526.BN990_03364"/>
<keyword evidence="3" id="KW-0413">Isomerase</keyword>
<reference evidence="4" key="2">
    <citation type="submission" date="2014-05" db="EMBL/GenBank/DDBJ databases">
        <title>Draft genome sequence of Virgibacillus massiliensis Vm-5.</title>
        <authorList>
            <person name="Khelaifia S."/>
            <person name="Croce O."/>
            <person name="Lagier J.C."/>
            <person name="Raoult D."/>
        </authorList>
    </citation>
    <scope>NUCLEOTIDE SEQUENCE [LARGE SCALE GENOMIC DNA]</scope>
    <source>
        <strain evidence="4">Vm-5</strain>
    </source>
</reference>
<dbReference type="EMBL" id="CCDP010000002">
    <property type="protein sequence ID" value="CDQ41014.1"/>
    <property type="molecule type" value="Genomic_DNA"/>
</dbReference>
<feature type="compositionally biased region" description="Polar residues" evidence="1">
    <location>
        <begin position="221"/>
        <end position="230"/>
    </location>
</feature>
<dbReference type="GO" id="GO:0016853">
    <property type="term" value="F:isomerase activity"/>
    <property type="evidence" value="ECO:0007669"/>
    <property type="project" value="UniProtKB-KW"/>
</dbReference>
<feature type="region of interest" description="Disordered" evidence="1">
    <location>
        <begin position="213"/>
        <end position="238"/>
    </location>
</feature>
<protein>
    <submittedName>
        <fullName evidence="3">Protein-disulfide isomerase</fullName>
    </submittedName>
</protein>
<dbReference type="RefSeq" id="WP_021288696.1">
    <property type="nucleotide sequence ID" value="NZ_BNER01000007.1"/>
</dbReference>
<organism evidence="3 4">
    <name type="scientific">Virgibacillus massiliensis</name>
    <dbReference type="NCBI Taxonomy" id="1462526"/>
    <lineage>
        <taxon>Bacteria</taxon>
        <taxon>Bacillati</taxon>
        <taxon>Bacillota</taxon>
        <taxon>Bacilli</taxon>
        <taxon>Bacillales</taxon>
        <taxon>Bacillaceae</taxon>
        <taxon>Virgibacillus</taxon>
    </lineage>
</organism>
<evidence type="ECO:0000313" key="3">
    <source>
        <dbReference type="EMBL" id="CDQ41014.1"/>
    </source>
</evidence>